<name>A0A072PBH9_9EURO</name>
<protein>
    <recommendedName>
        <fullName evidence="5">Alpha-1,2-mannosyltransferase</fullName>
    </recommendedName>
</protein>
<dbReference type="HOGENOM" id="CLU_025462_3_0_1"/>
<evidence type="ECO:0008006" key="5">
    <source>
        <dbReference type="Google" id="ProtNLM"/>
    </source>
</evidence>
<dbReference type="OrthoDB" id="5043642at2759"/>
<dbReference type="VEuPathDB" id="FungiDB:A1O9_10826"/>
<keyword evidence="2" id="KW-1133">Transmembrane helix</keyword>
<proteinExistence type="predicted"/>
<dbReference type="STRING" id="1182545.A0A072PBH9"/>
<gene>
    <name evidence="3" type="ORF">A1O9_10826</name>
</gene>
<accession>A0A072PBH9</accession>
<keyword evidence="2" id="KW-0472">Membrane</keyword>
<dbReference type="Pfam" id="PF11927">
    <property type="entry name" value="HODM_asu-like"/>
    <property type="match status" value="1"/>
</dbReference>
<feature type="region of interest" description="Disordered" evidence="1">
    <location>
        <begin position="45"/>
        <end position="75"/>
    </location>
</feature>
<dbReference type="InterPro" id="IPR021848">
    <property type="entry name" value="HODM_asu-like"/>
</dbReference>
<evidence type="ECO:0000256" key="2">
    <source>
        <dbReference type="SAM" id="Phobius"/>
    </source>
</evidence>
<reference evidence="3 4" key="1">
    <citation type="submission" date="2013-03" db="EMBL/GenBank/DDBJ databases">
        <title>The Genome Sequence of Exophiala aquamarina CBS 119918.</title>
        <authorList>
            <consortium name="The Broad Institute Genomics Platform"/>
            <person name="Cuomo C."/>
            <person name="de Hoog S."/>
            <person name="Gorbushina A."/>
            <person name="Walker B."/>
            <person name="Young S.K."/>
            <person name="Zeng Q."/>
            <person name="Gargeya S."/>
            <person name="Fitzgerald M."/>
            <person name="Haas B."/>
            <person name="Abouelleil A."/>
            <person name="Allen A.W."/>
            <person name="Alvarado L."/>
            <person name="Arachchi H.M."/>
            <person name="Berlin A.M."/>
            <person name="Chapman S.B."/>
            <person name="Gainer-Dewar J."/>
            <person name="Goldberg J."/>
            <person name="Griggs A."/>
            <person name="Gujja S."/>
            <person name="Hansen M."/>
            <person name="Howarth C."/>
            <person name="Imamovic A."/>
            <person name="Ireland A."/>
            <person name="Larimer J."/>
            <person name="McCowan C."/>
            <person name="Murphy C."/>
            <person name="Pearson M."/>
            <person name="Poon T.W."/>
            <person name="Priest M."/>
            <person name="Roberts A."/>
            <person name="Saif S."/>
            <person name="Shea T."/>
            <person name="Sisk P."/>
            <person name="Sykes S."/>
            <person name="Wortman J."/>
            <person name="Nusbaum C."/>
            <person name="Birren B."/>
        </authorList>
    </citation>
    <scope>NUCLEOTIDE SEQUENCE [LARGE SCALE GENOMIC DNA]</scope>
    <source>
        <strain evidence="3 4">CBS 119918</strain>
    </source>
</reference>
<evidence type="ECO:0000256" key="1">
    <source>
        <dbReference type="SAM" id="MobiDB-lite"/>
    </source>
</evidence>
<keyword evidence="4" id="KW-1185">Reference proteome</keyword>
<dbReference type="RefSeq" id="XP_013255510.1">
    <property type="nucleotide sequence ID" value="XM_013400056.1"/>
</dbReference>
<dbReference type="Proteomes" id="UP000027920">
    <property type="component" value="Unassembled WGS sequence"/>
</dbReference>
<evidence type="ECO:0000313" key="3">
    <source>
        <dbReference type="EMBL" id="KEF52920.1"/>
    </source>
</evidence>
<dbReference type="EMBL" id="AMGV01000015">
    <property type="protein sequence ID" value="KEF52920.1"/>
    <property type="molecule type" value="Genomic_DNA"/>
</dbReference>
<organism evidence="3 4">
    <name type="scientific">Exophiala aquamarina CBS 119918</name>
    <dbReference type="NCBI Taxonomy" id="1182545"/>
    <lineage>
        <taxon>Eukaryota</taxon>
        <taxon>Fungi</taxon>
        <taxon>Dikarya</taxon>
        <taxon>Ascomycota</taxon>
        <taxon>Pezizomycotina</taxon>
        <taxon>Eurotiomycetes</taxon>
        <taxon>Chaetothyriomycetidae</taxon>
        <taxon>Chaetothyriales</taxon>
        <taxon>Herpotrichiellaceae</taxon>
        <taxon>Exophiala</taxon>
    </lineage>
</organism>
<feature type="transmembrane region" description="Helical" evidence="2">
    <location>
        <begin position="6"/>
        <end position="27"/>
    </location>
</feature>
<comment type="caution">
    <text evidence="3">The sequence shown here is derived from an EMBL/GenBank/DDBJ whole genome shotgun (WGS) entry which is preliminary data.</text>
</comment>
<evidence type="ECO:0000313" key="4">
    <source>
        <dbReference type="Proteomes" id="UP000027920"/>
    </source>
</evidence>
<dbReference type="GeneID" id="25285729"/>
<dbReference type="AlphaFoldDB" id="A0A072PBH9"/>
<keyword evidence="2" id="KW-0812">Transmembrane</keyword>
<sequence>MAVLTQGPFLLYAGLALGMVAISFLTLNQRQKDVIFRRLKLRGRRASTANTPPRSVSPDKKEPKNSPPSSSEYVNTFPPLTRDLLEVVAADLPANQREALGGLSFDKENWHRSIMGFEEDFRTCEPGKYNFTGYSVKEIRALGDFPNYSALSGVPLPEPYPEHDIQTALPRPYRPFRWAYHQTMSLTKMETDWWLELENTYVKRIAERKRLYAEHGESVLQSLPGSELACKELMEMVIQFLCARYPQYFHLHDDKKTFENKILGTKQDVSAKHPLLVILDNVPEDFAITLRNPETGYYHFRAGVICSALGWNVGTKIGMSLPQIHAPIPDYKEKMQFSMDRFFTKMPPQKPIQRGSWGLEVDQPLYMPPGDPHEKYRDFQSPDLDLSRVHLRVDWQTLRRLPLSGGIVFNFKALFTPITEFRDEPYVPSLILKVVKEGKENLMKYKNTWHVEHVTVPALEQYEREQKENGVIEKNWTVHTLEESPYFPGWQEKWIKKQGFAAKEYSG</sequence>